<evidence type="ECO:0000313" key="2">
    <source>
        <dbReference type="Proteomes" id="UP000554482"/>
    </source>
</evidence>
<keyword evidence="2" id="KW-1185">Reference proteome</keyword>
<dbReference type="Proteomes" id="UP000554482">
    <property type="component" value="Unassembled WGS sequence"/>
</dbReference>
<comment type="caution">
    <text evidence="1">The sequence shown here is derived from an EMBL/GenBank/DDBJ whole genome shotgun (WGS) entry which is preliminary data.</text>
</comment>
<evidence type="ECO:0000313" key="1">
    <source>
        <dbReference type="EMBL" id="KAF5176144.1"/>
    </source>
</evidence>
<proteinExistence type="predicted"/>
<accession>A0A7J6UU64</accession>
<name>A0A7J6UU64_THATH</name>
<dbReference type="EMBL" id="JABWDY010043151">
    <property type="protein sequence ID" value="KAF5176144.1"/>
    <property type="molecule type" value="Genomic_DNA"/>
</dbReference>
<dbReference type="AlphaFoldDB" id="A0A7J6UU64"/>
<protein>
    <submittedName>
        <fullName evidence="1">Uncharacterized protein</fullName>
    </submittedName>
</protein>
<organism evidence="1 2">
    <name type="scientific">Thalictrum thalictroides</name>
    <name type="common">Rue-anemone</name>
    <name type="synonym">Anemone thalictroides</name>
    <dbReference type="NCBI Taxonomy" id="46969"/>
    <lineage>
        <taxon>Eukaryota</taxon>
        <taxon>Viridiplantae</taxon>
        <taxon>Streptophyta</taxon>
        <taxon>Embryophyta</taxon>
        <taxon>Tracheophyta</taxon>
        <taxon>Spermatophyta</taxon>
        <taxon>Magnoliopsida</taxon>
        <taxon>Ranunculales</taxon>
        <taxon>Ranunculaceae</taxon>
        <taxon>Thalictroideae</taxon>
        <taxon>Thalictrum</taxon>
    </lineage>
</organism>
<reference evidence="1 2" key="1">
    <citation type="submission" date="2020-06" db="EMBL/GenBank/DDBJ databases">
        <title>Transcriptomic and genomic resources for Thalictrum thalictroides and T. hernandezii: Facilitating candidate gene discovery in an emerging model plant lineage.</title>
        <authorList>
            <person name="Arias T."/>
            <person name="Riano-Pachon D.M."/>
            <person name="Di Stilio V.S."/>
        </authorList>
    </citation>
    <scope>NUCLEOTIDE SEQUENCE [LARGE SCALE GENOMIC DNA]</scope>
    <source>
        <strain evidence="2">cv. WT478/WT964</strain>
        <tissue evidence="1">Leaves</tissue>
    </source>
</reference>
<gene>
    <name evidence="1" type="ORF">FRX31_034269</name>
</gene>
<sequence length="64" mass="7299">MSAIYLLFPPINRARSEIISLLLMDYSHVFCTSSEFFQLGIQELADLEKLESPVSIAEYGNKRC</sequence>